<dbReference type="InterPro" id="IPR000515">
    <property type="entry name" value="MetI-like"/>
</dbReference>
<evidence type="ECO:0000313" key="10">
    <source>
        <dbReference type="EMBL" id="MDQ0471818.1"/>
    </source>
</evidence>
<feature type="transmembrane region" description="Helical" evidence="8">
    <location>
        <begin position="136"/>
        <end position="157"/>
    </location>
</feature>
<feature type="transmembrane region" description="Helical" evidence="8">
    <location>
        <begin position="72"/>
        <end position="91"/>
    </location>
</feature>
<keyword evidence="3" id="KW-1003">Cell membrane</keyword>
<comment type="caution">
    <text evidence="10">The sequence shown here is derived from an EMBL/GenBank/DDBJ whole genome shotgun (WGS) entry which is preliminary data.</text>
</comment>
<evidence type="ECO:0000256" key="3">
    <source>
        <dbReference type="ARBA" id="ARBA00022475"/>
    </source>
</evidence>
<evidence type="ECO:0000256" key="6">
    <source>
        <dbReference type="ARBA" id="ARBA00022989"/>
    </source>
</evidence>
<evidence type="ECO:0000259" key="9">
    <source>
        <dbReference type="PROSITE" id="PS50928"/>
    </source>
</evidence>
<dbReference type="Gene3D" id="1.10.3720.10">
    <property type="entry name" value="MetI-like"/>
    <property type="match status" value="1"/>
</dbReference>
<accession>A0ABU0JC13</accession>
<feature type="transmembrane region" description="Helical" evidence="8">
    <location>
        <begin position="103"/>
        <end position="124"/>
    </location>
</feature>
<gene>
    <name evidence="10" type="ORF">QO011_004845</name>
</gene>
<comment type="subcellular location">
    <subcellularLocation>
        <location evidence="1">Cell inner membrane</location>
        <topology evidence="1">Multi-pass membrane protein</topology>
    </subcellularLocation>
    <subcellularLocation>
        <location evidence="8">Cell membrane</location>
        <topology evidence="8">Multi-pass membrane protein</topology>
    </subcellularLocation>
</comment>
<keyword evidence="4" id="KW-0997">Cell inner membrane</keyword>
<protein>
    <submittedName>
        <fullName evidence="10">Spermidine/putrescine transport system permease protein</fullName>
    </submittedName>
</protein>
<evidence type="ECO:0000313" key="11">
    <source>
        <dbReference type="Proteomes" id="UP001242480"/>
    </source>
</evidence>
<feature type="transmembrane region" description="Helical" evidence="8">
    <location>
        <begin position="12"/>
        <end position="35"/>
    </location>
</feature>
<dbReference type="PANTHER" id="PTHR43357">
    <property type="entry name" value="INNER MEMBRANE ABC TRANSPORTER PERMEASE PROTEIN YDCV"/>
    <property type="match status" value="1"/>
</dbReference>
<evidence type="ECO:0000256" key="1">
    <source>
        <dbReference type="ARBA" id="ARBA00004429"/>
    </source>
</evidence>
<sequence length="266" mass="28214">MLKHYASSPALLIGVVALVFLYLVFPLVVVVPISFSAGEGLAFPPPSYSLRWYEHYVTDRAWMDATVTSLKVAALTMVMATTAGTLAAIGLSRLDRGRGLMTGFFLSPLVVPVVVLAIAVYRFFGLLGLNGSALGLAIAHTIIATPFVVLTVSAGLARFDTQVLLASASLGARPTRTFFKVMLPLIRPSVLTGALFAFMTSFDEVVIALFVGSGPVSTLPRVMWASMRSGIDPTIAAVSTLLIVLSLLVLAGSEVLRRRTERALGG</sequence>
<dbReference type="CDD" id="cd06261">
    <property type="entry name" value="TM_PBP2"/>
    <property type="match status" value="1"/>
</dbReference>
<reference evidence="10 11" key="1">
    <citation type="submission" date="2023-07" db="EMBL/GenBank/DDBJ databases">
        <title>Genomic Encyclopedia of Type Strains, Phase IV (KMG-IV): sequencing the most valuable type-strain genomes for metagenomic binning, comparative biology and taxonomic classification.</title>
        <authorList>
            <person name="Goeker M."/>
        </authorList>
    </citation>
    <scope>NUCLEOTIDE SEQUENCE [LARGE SCALE GENOMIC DNA]</scope>
    <source>
        <strain evidence="10 11">DSM 19619</strain>
    </source>
</reference>
<feature type="domain" description="ABC transmembrane type-1" evidence="9">
    <location>
        <begin position="66"/>
        <end position="253"/>
    </location>
</feature>
<evidence type="ECO:0000256" key="5">
    <source>
        <dbReference type="ARBA" id="ARBA00022692"/>
    </source>
</evidence>
<dbReference type="Proteomes" id="UP001242480">
    <property type="component" value="Unassembled WGS sequence"/>
</dbReference>
<organism evidence="10 11">
    <name type="scientific">Labrys wisconsinensis</name>
    <dbReference type="NCBI Taxonomy" id="425677"/>
    <lineage>
        <taxon>Bacteria</taxon>
        <taxon>Pseudomonadati</taxon>
        <taxon>Pseudomonadota</taxon>
        <taxon>Alphaproteobacteria</taxon>
        <taxon>Hyphomicrobiales</taxon>
        <taxon>Xanthobacteraceae</taxon>
        <taxon>Labrys</taxon>
    </lineage>
</organism>
<keyword evidence="5 8" id="KW-0812">Transmembrane</keyword>
<keyword evidence="6 8" id="KW-1133">Transmembrane helix</keyword>
<dbReference type="EMBL" id="JAUSVX010000010">
    <property type="protein sequence ID" value="MDQ0471818.1"/>
    <property type="molecule type" value="Genomic_DNA"/>
</dbReference>
<evidence type="ECO:0000256" key="8">
    <source>
        <dbReference type="RuleBase" id="RU363032"/>
    </source>
</evidence>
<dbReference type="PROSITE" id="PS50928">
    <property type="entry name" value="ABC_TM1"/>
    <property type="match status" value="1"/>
</dbReference>
<dbReference type="InterPro" id="IPR035906">
    <property type="entry name" value="MetI-like_sf"/>
</dbReference>
<name>A0ABU0JC13_9HYPH</name>
<evidence type="ECO:0000256" key="7">
    <source>
        <dbReference type="ARBA" id="ARBA00023136"/>
    </source>
</evidence>
<proteinExistence type="inferred from homology"/>
<dbReference type="SUPFAM" id="SSF161098">
    <property type="entry name" value="MetI-like"/>
    <property type="match status" value="1"/>
</dbReference>
<dbReference type="RefSeq" id="WP_307277602.1">
    <property type="nucleotide sequence ID" value="NZ_JAUSVX010000010.1"/>
</dbReference>
<keyword evidence="11" id="KW-1185">Reference proteome</keyword>
<comment type="similarity">
    <text evidence="8">Belongs to the binding-protein-dependent transport system permease family.</text>
</comment>
<keyword evidence="7 8" id="KW-0472">Membrane</keyword>
<dbReference type="PANTHER" id="PTHR43357:SF4">
    <property type="entry name" value="INNER MEMBRANE ABC TRANSPORTER PERMEASE PROTEIN YDCV"/>
    <property type="match status" value="1"/>
</dbReference>
<evidence type="ECO:0000256" key="4">
    <source>
        <dbReference type="ARBA" id="ARBA00022519"/>
    </source>
</evidence>
<dbReference type="Pfam" id="PF00528">
    <property type="entry name" value="BPD_transp_1"/>
    <property type="match status" value="1"/>
</dbReference>
<keyword evidence="2 8" id="KW-0813">Transport</keyword>
<evidence type="ECO:0000256" key="2">
    <source>
        <dbReference type="ARBA" id="ARBA00022448"/>
    </source>
</evidence>
<feature type="transmembrane region" description="Helical" evidence="8">
    <location>
        <begin position="231"/>
        <end position="252"/>
    </location>
</feature>